<dbReference type="GO" id="GO:0043266">
    <property type="term" value="P:regulation of potassium ion transport"/>
    <property type="evidence" value="ECO:0007669"/>
    <property type="project" value="TreeGrafter"/>
</dbReference>
<comment type="similarity">
    <text evidence="2">Belongs to the unc-93 family.</text>
</comment>
<evidence type="ECO:0000256" key="1">
    <source>
        <dbReference type="ARBA" id="ARBA00004141"/>
    </source>
</evidence>
<feature type="transmembrane region" description="Helical" evidence="6">
    <location>
        <begin position="368"/>
        <end position="387"/>
    </location>
</feature>
<dbReference type="PANTHER" id="PTHR19444:SF13">
    <property type="entry name" value="PROTEIN UNC-93 HOMOLOG A"/>
    <property type="match status" value="1"/>
</dbReference>
<evidence type="ECO:0000256" key="5">
    <source>
        <dbReference type="ARBA" id="ARBA00023136"/>
    </source>
</evidence>
<evidence type="ECO:0000256" key="6">
    <source>
        <dbReference type="SAM" id="Phobius"/>
    </source>
</evidence>
<sequence>MITVSVVQFYINRPLLGPKNDKGLIPRKKTYLTMIILNDAESPKQKTFNICPVYNKCSLLSYRKSEIMINQEYGFLRVAGTTSGTIIYVAMILACFFVPTFVIKKLKPKFAMTFAMLCYSTYIASQYYPIMGLLAPSSIIVGVAAGILWTSKCTYLNMVGNKYANLTGEKSEVVITRFFGIFFMFFQSTQIWGNLISSLVLSSGLENRTEISEDALGICGANFCPSDLTAANSTNDNLNRPSDEKIYTMVTIFLISGLLAPLIIAIFVDPLSKLNKSDVESPGGKSGLNLLFATFQNWRHPYQLLIIPLTVFSGLEQGFLTADFNSAYISCGLGIHMVGYILICYGICDAVFSLCFSPLVNRIGRVPIFTAGALINLGIIITFLKWMPHPDDIVVFFVIAALWGVADAVWQTQINAMYGIIFPKEAEAAYSNYRLWESVGFAIGFFGGGVFCITTKIITLIVFLIIGILGYYIIEVIEKLGGLKKDEEG</sequence>
<proteinExistence type="inferred from homology"/>
<feature type="transmembrane region" description="Helical" evidence="6">
    <location>
        <begin position="326"/>
        <end position="356"/>
    </location>
</feature>
<dbReference type="InterPro" id="IPR036259">
    <property type="entry name" value="MFS_trans_sf"/>
</dbReference>
<evidence type="ECO:0008006" key="9">
    <source>
        <dbReference type="Google" id="ProtNLM"/>
    </source>
</evidence>
<dbReference type="EMBL" id="CAXKWB010062812">
    <property type="protein sequence ID" value="CAL4185761.1"/>
    <property type="molecule type" value="Genomic_DNA"/>
</dbReference>
<protein>
    <recommendedName>
        <fullName evidence="9">UNC93-like protein</fullName>
    </recommendedName>
</protein>
<feature type="transmembrane region" description="Helical" evidence="6">
    <location>
        <begin position="433"/>
        <end position="451"/>
    </location>
</feature>
<evidence type="ECO:0000256" key="4">
    <source>
        <dbReference type="ARBA" id="ARBA00022989"/>
    </source>
</evidence>
<keyword evidence="3 6" id="KW-0812">Transmembrane</keyword>
<evidence type="ECO:0000256" key="2">
    <source>
        <dbReference type="ARBA" id="ARBA00009172"/>
    </source>
</evidence>
<keyword evidence="5 6" id="KW-0472">Membrane</keyword>
<dbReference type="Gene3D" id="1.20.1250.20">
    <property type="entry name" value="MFS general substrate transporter like domains"/>
    <property type="match status" value="1"/>
</dbReference>
<dbReference type="PANTHER" id="PTHR19444">
    <property type="entry name" value="UNC-93 RELATED"/>
    <property type="match status" value="1"/>
</dbReference>
<keyword evidence="4 6" id="KW-1133">Transmembrane helix</keyword>
<feature type="transmembrane region" description="Helical" evidence="6">
    <location>
        <begin position="393"/>
        <end position="412"/>
    </location>
</feature>
<feature type="transmembrane region" description="Helical" evidence="6">
    <location>
        <begin position="85"/>
        <end position="103"/>
    </location>
</feature>
<dbReference type="Pfam" id="PF05978">
    <property type="entry name" value="UNC-93"/>
    <property type="match status" value="1"/>
</dbReference>
<feature type="transmembrane region" description="Helical" evidence="6">
    <location>
        <begin position="134"/>
        <end position="153"/>
    </location>
</feature>
<organism evidence="7 8">
    <name type="scientific">Meganyctiphanes norvegica</name>
    <name type="common">Northern krill</name>
    <name type="synonym">Thysanopoda norvegica</name>
    <dbReference type="NCBI Taxonomy" id="48144"/>
    <lineage>
        <taxon>Eukaryota</taxon>
        <taxon>Metazoa</taxon>
        <taxon>Ecdysozoa</taxon>
        <taxon>Arthropoda</taxon>
        <taxon>Crustacea</taxon>
        <taxon>Multicrustacea</taxon>
        <taxon>Malacostraca</taxon>
        <taxon>Eumalacostraca</taxon>
        <taxon>Eucarida</taxon>
        <taxon>Euphausiacea</taxon>
        <taxon>Euphausiidae</taxon>
        <taxon>Meganyctiphanes</taxon>
    </lineage>
</organism>
<name>A0AAV2SGD1_MEGNR</name>
<dbReference type="GO" id="GO:0005886">
    <property type="term" value="C:plasma membrane"/>
    <property type="evidence" value="ECO:0007669"/>
    <property type="project" value="TreeGrafter"/>
</dbReference>
<dbReference type="GO" id="GO:0055120">
    <property type="term" value="C:striated muscle dense body"/>
    <property type="evidence" value="ECO:0007669"/>
    <property type="project" value="TreeGrafter"/>
</dbReference>
<evidence type="ECO:0000313" key="8">
    <source>
        <dbReference type="Proteomes" id="UP001497623"/>
    </source>
</evidence>
<dbReference type="Proteomes" id="UP001497623">
    <property type="component" value="Unassembled WGS sequence"/>
</dbReference>
<comment type="subcellular location">
    <subcellularLocation>
        <location evidence="1">Membrane</location>
        <topology evidence="1">Multi-pass membrane protein</topology>
    </subcellularLocation>
</comment>
<evidence type="ECO:0000256" key="3">
    <source>
        <dbReference type="ARBA" id="ARBA00022692"/>
    </source>
</evidence>
<dbReference type="GO" id="GO:0006937">
    <property type="term" value="P:regulation of muscle contraction"/>
    <property type="evidence" value="ECO:0007669"/>
    <property type="project" value="TreeGrafter"/>
</dbReference>
<dbReference type="GO" id="GO:0015459">
    <property type="term" value="F:potassium channel regulator activity"/>
    <property type="evidence" value="ECO:0007669"/>
    <property type="project" value="TreeGrafter"/>
</dbReference>
<dbReference type="InterPro" id="IPR010291">
    <property type="entry name" value="Ion_channel_UNC-93"/>
</dbReference>
<dbReference type="AlphaFoldDB" id="A0AAV2SGD1"/>
<dbReference type="SUPFAM" id="SSF103473">
    <property type="entry name" value="MFS general substrate transporter"/>
    <property type="match status" value="1"/>
</dbReference>
<comment type="caution">
    <text evidence="7">The sequence shown here is derived from an EMBL/GenBank/DDBJ whole genome shotgun (WGS) entry which is preliminary data.</text>
</comment>
<evidence type="ECO:0000313" key="7">
    <source>
        <dbReference type="EMBL" id="CAL4185761.1"/>
    </source>
</evidence>
<accession>A0AAV2SGD1</accession>
<feature type="transmembrane region" description="Helical" evidence="6">
    <location>
        <begin position="246"/>
        <end position="268"/>
    </location>
</feature>
<keyword evidence="8" id="KW-1185">Reference proteome</keyword>
<reference evidence="7 8" key="1">
    <citation type="submission" date="2024-05" db="EMBL/GenBank/DDBJ databases">
        <authorList>
            <person name="Wallberg A."/>
        </authorList>
    </citation>
    <scope>NUCLEOTIDE SEQUENCE [LARGE SCALE GENOMIC DNA]</scope>
</reference>
<dbReference type="InterPro" id="IPR051951">
    <property type="entry name" value="UNC-93_regulatory"/>
</dbReference>
<feature type="non-terminal residue" evidence="7">
    <location>
        <position position="489"/>
    </location>
</feature>
<feature type="transmembrane region" description="Helical" evidence="6">
    <location>
        <begin position="457"/>
        <end position="474"/>
    </location>
</feature>
<gene>
    <name evidence="7" type="ORF">MNOR_LOCUS35983</name>
</gene>